<organism evidence="1 2">
    <name type="scientific">Hafnia alvei</name>
    <dbReference type="NCBI Taxonomy" id="569"/>
    <lineage>
        <taxon>Bacteria</taxon>
        <taxon>Pseudomonadati</taxon>
        <taxon>Pseudomonadota</taxon>
        <taxon>Gammaproteobacteria</taxon>
        <taxon>Enterobacterales</taxon>
        <taxon>Hafniaceae</taxon>
        <taxon>Hafnia</taxon>
    </lineage>
</organism>
<sequence>MLLCYPLLGGFHAAGAAAFTFAALTEIFGVGAVSRLTAITAYPHGTGAAGEHALNDQFGPFGDSMTAIDEKTIPAVINLKEEFCGARNIHAPDYNGRWLLKTAIDLQSLSSAAGGYCS</sequence>
<gene>
    <name evidence="1" type="ORF">NCTC8105_05152</name>
</gene>
<accession>A0A377TII9</accession>
<dbReference type="EMBL" id="UGHP01000002">
    <property type="protein sequence ID" value="STS21003.1"/>
    <property type="molecule type" value="Genomic_DNA"/>
</dbReference>
<reference evidence="1 2" key="1">
    <citation type="submission" date="2018-06" db="EMBL/GenBank/DDBJ databases">
        <authorList>
            <consortium name="Pathogen Informatics"/>
            <person name="Doyle S."/>
        </authorList>
    </citation>
    <scope>NUCLEOTIDE SEQUENCE [LARGE SCALE GENOMIC DNA]</scope>
    <source>
        <strain evidence="1 2">NCTC8105</strain>
    </source>
</reference>
<protein>
    <submittedName>
        <fullName evidence="1">Uncharacterized protein</fullName>
    </submittedName>
</protein>
<name>A0A377TII9_HAFAL</name>
<evidence type="ECO:0000313" key="1">
    <source>
        <dbReference type="EMBL" id="STS21003.1"/>
    </source>
</evidence>
<dbReference type="Proteomes" id="UP000254821">
    <property type="component" value="Unassembled WGS sequence"/>
</dbReference>
<dbReference type="AlphaFoldDB" id="A0A377TII9"/>
<proteinExistence type="predicted"/>
<evidence type="ECO:0000313" key="2">
    <source>
        <dbReference type="Proteomes" id="UP000254821"/>
    </source>
</evidence>